<evidence type="ECO:0000313" key="1">
    <source>
        <dbReference type="EMBL" id="OMO85334.1"/>
    </source>
</evidence>
<dbReference type="STRING" id="210143.A0A1R3IRZ0"/>
<dbReference type="PANTHER" id="PTHR31110:SF3">
    <property type="entry name" value="PORTAL PROTEIN"/>
    <property type="match status" value="1"/>
</dbReference>
<reference evidence="1 2" key="1">
    <citation type="submission" date="2013-09" db="EMBL/GenBank/DDBJ databases">
        <title>Corchorus capsularis genome sequencing.</title>
        <authorList>
            <person name="Alam M."/>
            <person name="Haque M.S."/>
            <person name="Islam M.S."/>
            <person name="Emdad E.M."/>
            <person name="Islam M.M."/>
            <person name="Ahmed B."/>
            <person name="Halim A."/>
            <person name="Hossen Q.M.M."/>
            <person name="Hossain M.Z."/>
            <person name="Ahmed R."/>
            <person name="Khan M.M."/>
            <person name="Islam R."/>
            <person name="Rashid M.M."/>
            <person name="Khan S.A."/>
            <person name="Rahman M.S."/>
            <person name="Alam M."/>
        </authorList>
    </citation>
    <scope>NUCLEOTIDE SEQUENCE [LARGE SCALE GENOMIC DNA]</scope>
    <source>
        <strain evidence="2">cv. CVL-1</strain>
        <tissue evidence="1">Whole seedling</tissue>
    </source>
</reference>
<dbReference type="OrthoDB" id="1740698at2759"/>
<name>A0A1R3IRZ0_COCAP</name>
<gene>
    <name evidence="1" type="ORF">CCACVL1_10259</name>
</gene>
<dbReference type="Gramene" id="OMO85334">
    <property type="protein sequence ID" value="OMO85334"/>
    <property type="gene ID" value="CCACVL1_10259"/>
</dbReference>
<dbReference type="EMBL" id="AWWV01009614">
    <property type="protein sequence ID" value="OMO85334.1"/>
    <property type="molecule type" value="Genomic_DNA"/>
</dbReference>
<protein>
    <submittedName>
        <fullName evidence="1">Uncharacterized protein</fullName>
    </submittedName>
</protein>
<accession>A0A1R3IRZ0</accession>
<evidence type="ECO:0000313" key="2">
    <source>
        <dbReference type="Proteomes" id="UP000188268"/>
    </source>
</evidence>
<dbReference type="Proteomes" id="UP000188268">
    <property type="component" value="Unassembled WGS sequence"/>
</dbReference>
<sequence length="55" mass="6011">MAALSGSALCLDIELKLTGFLAAWPPSSPALHVKELLIAIADFDRDLEFWNIRAV</sequence>
<keyword evidence="2" id="KW-1185">Reference proteome</keyword>
<comment type="caution">
    <text evidence="1">The sequence shown here is derived from an EMBL/GenBank/DDBJ whole genome shotgun (WGS) entry which is preliminary data.</text>
</comment>
<proteinExistence type="predicted"/>
<dbReference type="PANTHER" id="PTHR31110">
    <property type="entry name" value="PESTICIDAL CRYSTAL CRY8BA PROTEIN"/>
    <property type="match status" value="1"/>
</dbReference>
<organism evidence="1 2">
    <name type="scientific">Corchorus capsularis</name>
    <name type="common">Jute</name>
    <dbReference type="NCBI Taxonomy" id="210143"/>
    <lineage>
        <taxon>Eukaryota</taxon>
        <taxon>Viridiplantae</taxon>
        <taxon>Streptophyta</taxon>
        <taxon>Embryophyta</taxon>
        <taxon>Tracheophyta</taxon>
        <taxon>Spermatophyta</taxon>
        <taxon>Magnoliopsida</taxon>
        <taxon>eudicotyledons</taxon>
        <taxon>Gunneridae</taxon>
        <taxon>Pentapetalae</taxon>
        <taxon>rosids</taxon>
        <taxon>malvids</taxon>
        <taxon>Malvales</taxon>
        <taxon>Malvaceae</taxon>
        <taxon>Grewioideae</taxon>
        <taxon>Apeibeae</taxon>
        <taxon>Corchorus</taxon>
    </lineage>
</organism>
<dbReference type="AlphaFoldDB" id="A0A1R3IRZ0"/>